<dbReference type="InterPro" id="IPR012657">
    <property type="entry name" value="23S_rRNA-intervening_sequence"/>
</dbReference>
<comment type="caution">
    <text evidence="1">The sequence shown here is derived from an EMBL/GenBank/DDBJ whole genome shotgun (WGS) entry which is preliminary data.</text>
</comment>
<protein>
    <submittedName>
        <fullName evidence="1">Four helix bundle protein</fullName>
    </submittedName>
</protein>
<dbReference type="RefSeq" id="WP_183352424.1">
    <property type="nucleotide sequence ID" value="NZ_JACHEO010000031.1"/>
</dbReference>
<evidence type="ECO:0000313" key="1">
    <source>
        <dbReference type="EMBL" id="MBB5349634.1"/>
    </source>
</evidence>
<accession>A0A840V1U0</accession>
<sequence length="147" mass="17022">MTNFEDLEIWQLARHLTGQIYQLTRNGNFAKDYSLCNQIQRASVSVMSNIAEGYERGGNQEFIQYLAIAKGSCGEVRCQLYIALDQKYIDKTEADNLLDQHRKLSIMIYKFMEHLKGSRFKGAKYKAPKPDPELVEFEALLQSYLKK</sequence>
<proteinExistence type="predicted"/>
<dbReference type="CDD" id="cd16377">
    <property type="entry name" value="23S_rRNA_IVP_like"/>
    <property type="match status" value="1"/>
</dbReference>
<dbReference type="PANTHER" id="PTHR38471:SF2">
    <property type="entry name" value="FOUR HELIX BUNDLE PROTEIN"/>
    <property type="match status" value="1"/>
</dbReference>
<dbReference type="Proteomes" id="UP000539642">
    <property type="component" value="Unassembled WGS sequence"/>
</dbReference>
<dbReference type="Gene3D" id="1.20.1440.60">
    <property type="entry name" value="23S rRNA-intervening sequence"/>
    <property type="match status" value="1"/>
</dbReference>
<reference evidence="1 2" key="1">
    <citation type="submission" date="2020-08" db="EMBL/GenBank/DDBJ databases">
        <title>Genomic Encyclopedia of Type Strains, Phase IV (KMG-IV): sequencing the most valuable type-strain genomes for metagenomic binning, comparative biology and taxonomic classification.</title>
        <authorList>
            <person name="Goeker M."/>
        </authorList>
    </citation>
    <scope>NUCLEOTIDE SEQUENCE [LARGE SCALE GENOMIC DNA]</scope>
    <source>
        <strain evidence="1 2">DSM 28570</strain>
    </source>
</reference>
<gene>
    <name evidence="1" type="ORF">HNQ81_003390</name>
</gene>
<dbReference type="SUPFAM" id="SSF158446">
    <property type="entry name" value="IVS-encoded protein-like"/>
    <property type="match status" value="1"/>
</dbReference>
<organism evidence="1 2">
    <name type="scientific">Desulfoprunum benzoelyticum</name>
    <dbReference type="NCBI Taxonomy" id="1506996"/>
    <lineage>
        <taxon>Bacteria</taxon>
        <taxon>Pseudomonadati</taxon>
        <taxon>Thermodesulfobacteriota</taxon>
        <taxon>Desulfobulbia</taxon>
        <taxon>Desulfobulbales</taxon>
        <taxon>Desulfobulbaceae</taxon>
        <taxon>Desulfoprunum</taxon>
    </lineage>
</organism>
<dbReference type="AlphaFoldDB" id="A0A840V1U0"/>
<evidence type="ECO:0000313" key="2">
    <source>
        <dbReference type="Proteomes" id="UP000539642"/>
    </source>
</evidence>
<dbReference type="NCBIfam" id="TIGR02436">
    <property type="entry name" value="four helix bundle protein"/>
    <property type="match status" value="1"/>
</dbReference>
<dbReference type="Pfam" id="PF05635">
    <property type="entry name" value="23S_rRNA_IVP"/>
    <property type="match status" value="1"/>
</dbReference>
<keyword evidence="2" id="KW-1185">Reference proteome</keyword>
<dbReference type="PANTHER" id="PTHR38471">
    <property type="entry name" value="FOUR HELIX BUNDLE PROTEIN"/>
    <property type="match status" value="1"/>
</dbReference>
<dbReference type="InterPro" id="IPR036583">
    <property type="entry name" value="23S_rRNA_IVS_sf"/>
</dbReference>
<dbReference type="EMBL" id="JACHEO010000031">
    <property type="protein sequence ID" value="MBB5349634.1"/>
    <property type="molecule type" value="Genomic_DNA"/>
</dbReference>
<name>A0A840V1U0_9BACT</name>